<feature type="transmembrane region" description="Helical" evidence="2">
    <location>
        <begin position="23"/>
        <end position="46"/>
    </location>
</feature>
<keyword evidence="2" id="KW-0812">Transmembrane</keyword>
<evidence type="ECO:0000256" key="2">
    <source>
        <dbReference type="SAM" id="Phobius"/>
    </source>
</evidence>
<evidence type="ECO:0000313" key="4">
    <source>
        <dbReference type="Proteomes" id="UP000699042"/>
    </source>
</evidence>
<gene>
    <name evidence="3" type="ORF">JMJ77_000338</name>
</gene>
<keyword evidence="2" id="KW-1133">Transmembrane helix</keyword>
<feature type="region of interest" description="Disordered" evidence="1">
    <location>
        <begin position="90"/>
        <end position="110"/>
    </location>
</feature>
<protein>
    <submittedName>
        <fullName evidence="3">Uncharacterized protein</fullName>
    </submittedName>
</protein>
<dbReference type="AlphaFoldDB" id="A0A9P7RAW1"/>
<comment type="caution">
    <text evidence="3">The sequence shown here is derived from an EMBL/GenBank/DDBJ whole genome shotgun (WGS) entry which is preliminary data.</text>
</comment>
<feature type="compositionally biased region" description="Basic and acidic residues" evidence="1">
    <location>
        <begin position="94"/>
        <end position="107"/>
    </location>
</feature>
<dbReference type="Proteomes" id="UP000699042">
    <property type="component" value="Unassembled WGS sequence"/>
</dbReference>
<organism evidence="3 4">
    <name type="scientific">Colletotrichum scovillei</name>
    <dbReference type="NCBI Taxonomy" id="1209932"/>
    <lineage>
        <taxon>Eukaryota</taxon>
        <taxon>Fungi</taxon>
        <taxon>Dikarya</taxon>
        <taxon>Ascomycota</taxon>
        <taxon>Pezizomycotina</taxon>
        <taxon>Sordariomycetes</taxon>
        <taxon>Hypocreomycetidae</taxon>
        <taxon>Glomerellales</taxon>
        <taxon>Glomerellaceae</taxon>
        <taxon>Colletotrichum</taxon>
        <taxon>Colletotrichum acutatum species complex</taxon>
    </lineage>
</organism>
<evidence type="ECO:0000313" key="3">
    <source>
        <dbReference type="EMBL" id="KAG7053248.1"/>
    </source>
</evidence>
<keyword evidence="4" id="KW-1185">Reference proteome</keyword>
<proteinExistence type="predicted"/>
<dbReference type="EMBL" id="JAESDN010000003">
    <property type="protein sequence ID" value="KAG7053248.1"/>
    <property type="molecule type" value="Genomic_DNA"/>
</dbReference>
<keyword evidence="2" id="KW-0472">Membrane</keyword>
<sequence>MGHSPQADCVFRSDTGDNGGRAALLPLAPFLFRIFKAQFIAIWYLLYDTAPAKREAPISVEDPPSRCGLIQLPRPIAADTVCGAGCFPEMTTPRGRDDEGRKRKEESLESWTQPLSNTDNWLYIHRGLWARGLRTNMGLT</sequence>
<reference evidence="3" key="1">
    <citation type="submission" date="2021-05" db="EMBL/GenBank/DDBJ databases">
        <title>Comparative genomics of three Colletotrichum scovillei strains and genetic complementation revealed genes involved fungal growth and virulence on chili pepper.</title>
        <authorList>
            <person name="Hsieh D.-K."/>
            <person name="Chuang S.-C."/>
            <person name="Chen C.-Y."/>
            <person name="Chao Y.-T."/>
            <person name="Lu M.-Y.J."/>
            <person name="Lee M.-H."/>
            <person name="Shih M.-C."/>
        </authorList>
    </citation>
    <scope>NUCLEOTIDE SEQUENCE</scope>
    <source>
        <strain evidence="3">Coll-153</strain>
    </source>
</reference>
<accession>A0A9P7RAW1</accession>
<name>A0A9P7RAW1_9PEZI</name>
<evidence type="ECO:0000256" key="1">
    <source>
        <dbReference type="SAM" id="MobiDB-lite"/>
    </source>
</evidence>